<protein>
    <submittedName>
        <fullName evidence="2">Uncharacterized protein</fullName>
    </submittedName>
</protein>
<accession>A0A2W7TT43</accession>
<dbReference type="InterPro" id="IPR058060">
    <property type="entry name" value="HYC_CC_PP"/>
</dbReference>
<evidence type="ECO:0000256" key="1">
    <source>
        <dbReference type="SAM" id="SignalP"/>
    </source>
</evidence>
<feature type="chain" id="PRO_5015981454" evidence="1">
    <location>
        <begin position="24"/>
        <end position="137"/>
    </location>
</feature>
<keyword evidence="3" id="KW-1185">Reference proteome</keyword>
<dbReference type="EMBL" id="QKXH01000005">
    <property type="protein sequence ID" value="PZX93723.1"/>
    <property type="molecule type" value="Genomic_DNA"/>
</dbReference>
<dbReference type="NCBIfam" id="NF047658">
    <property type="entry name" value="HYC_CC_PP"/>
    <property type="match status" value="1"/>
</dbReference>
<gene>
    <name evidence="2" type="ORF">DOS84_10005</name>
</gene>
<evidence type="ECO:0000313" key="2">
    <source>
        <dbReference type="EMBL" id="PZX93723.1"/>
    </source>
</evidence>
<name>A0A2W7TT43_9FLAO</name>
<sequence length="137" mass="15348">MQFKKHISIFLAVLLLVSNIGFAFNVHYCGAEISSVSLNSTLSSIQVEKGCCEKKVVSKKETCCKDKKVVIQKKGDNGVIKSFSSQMDYAFVIPETHSFVFTAVDNFKNNSATSYYCDANAPPLFKLYSQYLLYDKL</sequence>
<reference evidence="2 3" key="1">
    <citation type="submission" date="2018-06" db="EMBL/GenBank/DDBJ databases">
        <title>Flavobacterium sp IMCC34762, genome.</title>
        <authorList>
            <person name="Joung Y."/>
            <person name="Cho J."/>
            <person name="Song J."/>
        </authorList>
    </citation>
    <scope>NUCLEOTIDE SEQUENCE [LARGE SCALE GENOMIC DNA]</scope>
    <source>
        <strain evidence="2 3">IMCC34762</strain>
    </source>
</reference>
<dbReference type="AlphaFoldDB" id="A0A2W7TT43"/>
<feature type="signal peptide" evidence="1">
    <location>
        <begin position="1"/>
        <end position="23"/>
    </location>
</feature>
<keyword evidence="1" id="KW-0732">Signal</keyword>
<comment type="caution">
    <text evidence="2">The sequence shown here is derived from an EMBL/GenBank/DDBJ whole genome shotgun (WGS) entry which is preliminary data.</text>
</comment>
<evidence type="ECO:0000313" key="3">
    <source>
        <dbReference type="Proteomes" id="UP000249177"/>
    </source>
</evidence>
<dbReference type="Proteomes" id="UP000249177">
    <property type="component" value="Unassembled WGS sequence"/>
</dbReference>
<dbReference type="InterPro" id="IPR058512">
    <property type="entry name" value="DUF8199"/>
</dbReference>
<dbReference type="RefSeq" id="WP_111409967.1">
    <property type="nucleotide sequence ID" value="NZ_QKXH01000005.1"/>
</dbReference>
<organism evidence="2 3">
    <name type="scientific">Flavobacterium aquariorum</name>
    <dbReference type="NCBI Taxonomy" id="2217670"/>
    <lineage>
        <taxon>Bacteria</taxon>
        <taxon>Pseudomonadati</taxon>
        <taxon>Bacteroidota</taxon>
        <taxon>Flavobacteriia</taxon>
        <taxon>Flavobacteriales</taxon>
        <taxon>Flavobacteriaceae</taxon>
        <taxon>Flavobacterium</taxon>
    </lineage>
</organism>
<proteinExistence type="predicted"/>
<dbReference type="Pfam" id="PF26622">
    <property type="entry name" value="DUF8199"/>
    <property type="match status" value="1"/>
</dbReference>
<dbReference type="OrthoDB" id="795045at2"/>